<protein>
    <submittedName>
        <fullName evidence="2">EstA protein</fullName>
    </submittedName>
</protein>
<evidence type="ECO:0000313" key="3">
    <source>
        <dbReference type="Proteomes" id="UP000604046"/>
    </source>
</evidence>
<feature type="compositionally biased region" description="Polar residues" evidence="1">
    <location>
        <begin position="410"/>
        <end position="433"/>
    </location>
</feature>
<evidence type="ECO:0000313" key="2">
    <source>
        <dbReference type="EMBL" id="CAE7560198.1"/>
    </source>
</evidence>
<keyword evidence="3" id="KW-1185">Reference proteome</keyword>
<dbReference type="Proteomes" id="UP000604046">
    <property type="component" value="Unassembled WGS sequence"/>
</dbReference>
<gene>
    <name evidence="2" type="primary">estA</name>
    <name evidence="2" type="ORF">SNAT2548_LOCUS31576</name>
</gene>
<evidence type="ECO:0000256" key="1">
    <source>
        <dbReference type="SAM" id="MobiDB-lite"/>
    </source>
</evidence>
<dbReference type="EMBL" id="CAJNDS010002666">
    <property type="protein sequence ID" value="CAE7560198.1"/>
    <property type="molecule type" value="Genomic_DNA"/>
</dbReference>
<feature type="region of interest" description="Disordered" evidence="1">
    <location>
        <begin position="405"/>
        <end position="433"/>
    </location>
</feature>
<comment type="caution">
    <text evidence="2">The sequence shown here is derived from an EMBL/GenBank/DDBJ whole genome shotgun (WGS) entry which is preliminary data.</text>
</comment>
<name>A0A812UBI8_9DINO</name>
<proteinExistence type="predicted"/>
<sequence>MVRPPQLTFGRKVLFRAKAMTNEAKKVFSTWEWGCYLGRSMISAEGHPILKDSTGAVITSRSVRAGLVDVDDELLEPLVAEDPEPVVMPVPPHRLREKTYVAKVAEQELMAEEQASKLLRSGNITPQTVSRMLQHLVKESAADTKRRGQTSGHRYLGGFRRGPFSGAQPIPAWKSTGQRHTRFFVGFLWVFSPTQRCLRIGTFPQLWAGDTGYYQPMDRRGAELFFSSRRSVWLSPLKPGLQFNPKIPHAVVRTPEWVVVGYTPNGFSVDVERDRLQSFRSKGSGQSGASQRRARCSRSANRCILPRASDPWSMSQACQVKQVCQQVHSAPRSQLRASDPWSMSQACQGIGPLEHVPGVPGEAGRSTGAVRPVAAQGIGPLEHVPGVPGEAGLSTGAVSVSPLAPGAEVQGNQVPASNTTTISEPATGSNASLPNLQAISEKKGEVIPAARACPAWLPRLSATRADPSPRITSGPSQLKSVEPAVIEHIEAHLADLDANERKLEITHEASPKEARQHLEKWKESMEEELNGQLASGCLTRRDGEEARQLLKRPDAEVLSSLNVWTVKPPKPNSNKMYRRKVRTVACGNQSEVTSEVNTYASGARAG</sequence>
<reference evidence="2" key="1">
    <citation type="submission" date="2021-02" db="EMBL/GenBank/DDBJ databases">
        <authorList>
            <person name="Dougan E. K."/>
            <person name="Rhodes N."/>
            <person name="Thang M."/>
            <person name="Chan C."/>
        </authorList>
    </citation>
    <scope>NUCLEOTIDE SEQUENCE</scope>
</reference>
<dbReference type="AlphaFoldDB" id="A0A812UBI8"/>
<organism evidence="2 3">
    <name type="scientific">Symbiodinium natans</name>
    <dbReference type="NCBI Taxonomy" id="878477"/>
    <lineage>
        <taxon>Eukaryota</taxon>
        <taxon>Sar</taxon>
        <taxon>Alveolata</taxon>
        <taxon>Dinophyceae</taxon>
        <taxon>Suessiales</taxon>
        <taxon>Symbiodiniaceae</taxon>
        <taxon>Symbiodinium</taxon>
    </lineage>
</organism>
<accession>A0A812UBI8</accession>